<dbReference type="SUPFAM" id="SSF101912">
    <property type="entry name" value="Sema domain"/>
    <property type="match status" value="1"/>
</dbReference>
<feature type="compositionally biased region" description="Polar residues" evidence="6">
    <location>
        <begin position="382"/>
        <end position="393"/>
    </location>
</feature>
<evidence type="ECO:0000256" key="4">
    <source>
        <dbReference type="ARBA" id="ARBA00023180"/>
    </source>
</evidence>
<dbReference type="GO" id="GO:0007411">
    <property type="term" value="P:axon guidance"/>
    <property type="evidence" value="ECO:0007669"/>
    <property type="project" value="TreeGrafter"/>
</dbReference>
<feature type="region of interest" description="Disordered" evidence="6">
    <location>
        <begin position="382"/>
        <end position="401"/>
    </location>
</feature>
<dbReference type="GO" id="GO:0045499">
    <property type="term" value="F:chemorepellent activity"/>
    <property type="evidence" value="ECO:0007669"/>
    <property type="project" value="TreeGrafter"/>
</dbReference>
<dbReference type="Gene3D" id="2.130.10.10">
    <property type="entry name" value="YVTN repeat-like/Quinoprotein amine dehydrogenase"/>
    <property type="match status" value="1"/>
</dbReference>
<evidence type="ECO:0000313" key="9">
    <source>
        <dbReference type="EMBL" id="GCC21724.1"/>
    </source>
</evidence>
<evidence type="ECO:0000256" key="6">
    <source>
        <dbReference type="SAM" id="MobiDB-lite"/>
    </source>
</evidence>
<evidence type="ECO:0000256" key="5">
    <source>
        <dbReference type="PROSITE-ProRule" id="PRU00352"/>
    </source>
</evidence>
<dbReference type="Proteomes" id="UP000287033">
    <property type="component" value="Unassembled WGS sequence"/>
</dbReference>
<dbReference type="InterPro" id="IPR027231">
    <property type="entry name" value="Semaphorin"/>
</dbReference>
<comment type="subcellular location">
    <subcellularLocation>
        <location evidence="1">Membrane</location>
    </subcellularLocation>
</comment>
<dbReference type="GO" id="GO:0030215">
    <property type="term" value="F:semaphorin receptor binding"/>
    <property type="evidence" value="ECO:0007669"/>
    <property type="project" value="InterPro"/>
</dbReference>
<dbReference type="Pfam" id="PF19428">
    <property type="entry name" value="Sema4F_C"/>
    <property type="match status" value="1"/>
</dbReference>
<proteinExistence type="predicted"/>
<name>A0A401RU99_CHIPU</name>
<keyword evidence="4" id="KW-0325">Glycoprotein</keyword>
<dbReference type="InterPro" id="IPR036352">
    <property type="entry name" value="Semap_dom_sf"/>
</dbReference>
<evidence type="ECO:0000256" key="3">
    <source>
        <dbReference type="ARBA" id="ARBA00023157"/>
    </source>
</evidence>
<dbReference type="OMA" id="CEPSSAW"/>
<organism evidence="9 10">
    <name type="scientific">Chiloscyllium punctatum</name>
    <name type="common">Brownbanded bambooshark</name>
    <name type="synonym">Hemiscyllium punctatum</name>
    <dbReference type="NCBI Taxonomy" id="137246"/>
    <lineage>
        <taxon>Eukaryota</taxon>
        <taxon>Metazoa</taxon>
        <taxon>Chordata</taxon>
        <taxon>Craniata</taxon>
        <taxon>Vertebrata</taxon>
        <taxon>Chondrichthyes</taxon>
        <taxon>Elasmobranchii</taxon>
        <taxon>Galeomorphii</taxon>
        <taxon>Galeoidea</taxon>
        <taxon>Orectolobiformes</taxon>
        <taxon>Hemiscylliidae</taxon>
        <taxon>Chiloscyllium</taxon>
    </lineage>
</organism>
<sequence length="431" mass="47786">DNQDVSAVCAYSITNVQKAFDGQYMEYKRESDKWGIYRGEIPDPRPGTCITNQLKEKGYNTSLDLPDNVLMFVRDHLLMADCIYPIGGKPLLIMRHTLYSKILVKKMNAGTEVLYLGTESGHLHKAVRSGSKTHVVEDYTIFKPAEKVLNIALNQEFVYVGSQNLVVQLPAVNCSRYSHCEGCLLARDPSCGWDVQKLECVQSRNKTAHWNLQDSQTNTPCKTEKGISLPVKMVPVVNGTMVFLQCEPSSAWSTCHWTTPNGNLSNNDNAKGIGVTAAPSSLGEYRCMCIEDKIQALTAFYNLEFGSSTDPRKETQSVSYILLLFLFILCFFLGAFAYKLGDWYCNKKKAPQSSHKGNCTDAAGGATVPSLDSTDEIRPLTISQKSESGLNGTSEKDDDYETMDKEVNGVNMAPLRNHTISIISCQDETSI</sequence>
<dbReference type="PANTHER" id="PTHR11036">
    <property type="entry name" value="SEMAPHORIN"/>
    <property type="match status" value="1"/>
</dbReference>
<feature type="domain" description="Sema" evidence="8">
    <location>
        <begin position="1"/>
        <end position="171"/>
    </location>
</feature>
<accession>A0A401RU99</accession>
<keyword evidence="10" id="KW-1185">Reference proteome</keyword>
<dbReference type="SUPFAM" id="SSF103575">
    <property type="entry name" value="Plexin repeat"/>
    <property type="match status" value="1"/>
</dbReference>
<comment type="caution">
    <text evidence="9">The sequence shown here is derived from an EMBL/GenBank/DDBJ whole genome shotgun (WGS) entry which is preliminary data.</text>
</comment>
<keyword evidence="7" id="KW-0812">Transmembrane</keyword>
<dbReference type="InterPro" id="IPR045791">
    <property type="entry name" value="Sema4F_C"/>
</dbReference>
<dbReference type="OrthoDB" id="9988752at2759"/>
<dbReference type="InterPro" id="IPR002165">
    <property type="entry name" value="Plexin_repeat"/>
</dbReference>
<dbReference type="Pfam" id="PF01403">
    <property type="entry name" value="Sema"/>
    <property type="match status" value="1"/>
</dbReference>
<dbReference type="GO" id="GO:0030335">
    <property type="term" value="P:positive regulation of cell migration"/>
    <property type="evidence" value="ECO:0007669"/>
    <property type="project" value="TreeGrafter"/>
</dbReference>
<reference evidence="9 10" key="1">
    <citation type="journal article" date="2018" name="Nat. Ecol. Evol.">
        <title>Shark genomes provide insights into elasmobranch evolution and the origin of vertebrates.</title>
        <authorList>
            <person name="Hara Y"/>
            <person name="Yamaguchi K"/>
            <person name="Onimaru K"/>
            <person name="Kadota M"/>
            <person name="Koyanagi M"/>
            <person name="Keeley SD"/>
            <person name="Tatsumi K"/>
            <person name="Tanaka K"/>
            <person name="Motone F"/>
            <person name="Kageyama Y"/>
            <person name="Nozu R"/>
            <person name="Adachi N"/>
            <person name="Nishimura O"/>
            <person name="Nakagawa R"/>
            <person name="Tanegashima C"/>
            <person name="Kiyatake I"/>
            <person name="Matsumoto R"/>
            <person name="Murakumo K"/>
            <person name="Nishida K"/>
            <person name="Terakita A"/>
            <person name="Kuratani S"/>
            <person name="Sato K"/>
            <person name="Hyodo S Kuraku.S."/>
        </authorList>
    </citation>
    <scope>NUCLEOTIDE SEQUENCE [LARGE SCALE GENOMIC DNA]</scope>
</reference>
<comment type="caution">
    <text evidence="5">Lacks conserved residue(s) required for the propagation of feature annotation.</text>
</comment>
<dbReference type="PROSITE" id="PS51004">
    <property type="entry name" value="SEMA"/>
    <property type="match status" value="1"/>
</dbReference>
<keyword evidence="3" id="KW-1015">Disulfide bond</keyword>
<evidence type="ECO:0000259" key="8">
    <source>
        <dbReference type="PROSITE" id="PS51004"/>
    </source>
</evidence>
<gene>
    <name evidence="9" type="ORF">chiPu_0020199</name>
</gene>
<feature type="non-terminal residue" evidence="9">
    <location>
        <position position="1"/>
    </location>
</feature>
<dbReference type="InterPro" id="IPR015943">
    <property type="entry name" value="WD40/YVTN_repeat-like_dom_sf"/>
</dbReference>
<feature type="transmembrane region" description="Helical" evidence="7">
    <location>
        <begin position="318"/>
        <end position="338"/>
    </location>
</feature>
<dbReference type="EMBL" id="BEZZ01002414">
    <property type="protein sequence ID" value="GCC21724.1"/>
    <property type="molecule type" value="Genomic_DNA"/>
</dbReference>
<dbReference type="Pfam" id="PF01437">
    <property type="entry name" value="PSI"/>
    <property type="match status" value="1"/>
</dbReference>
<evidence type="ECO:0000256" key="2">
    <source>
        <dbReference type="ARBA" id="ARBA00023136"/>
    </source>
</evidence>
<dbReference type="GO" id="GO:0005886">
    <property type="term" value="C:plasma membrane"/>
    <property type="evidence" value="ECO:0007669"/>
    <property type="project" value="TreeGrafter"/>
</dbReference>
<keyword evidence="2 7" id="KW-0472">Membrane</keyword>
<dbReference type="GO" id="GO:0001755">
    <property type="term" value="P:neural crest cell migration"/>
    <property type="evidence" value="ECO:0007669"/>
    <property type="project" value="TreeGrafter"/>
</dbReference>
<dbReference type="GO" id="GO:0071526">
    <property type="term" value="P:semaphorin-plexin signaling pathway"/>
    <property type="evidence" value="ECO:0007669"/>
    <property type="project" value="TreeGrafter"/>
</dbReference>
<dbReference type="STRING" id="137246.A0A401RU99"/>
<dbReference type="Gene3D" id="3.30.1680.10">
    <property type="entry name" value="ligand-binding face of the semaphorins, domain 2"/>
    <property type="match status" value="1"/>
</dbReference>
<dbReference type="PANTHER" id="PTHR11036:SF72">
    <property type="entry name" value="SEMAPHORIN-4F"/>
    <property type="match status" value="1"/>
</dbReference>
<protein>
    <recommendedName>
        <fullName evidence="8">Sema domain-containing protein</fullName>
    </recommendedName>
</protein>
<keyword evidence="7" id="KW-1133">Transmembrane helix</keyword>
<evidence type="ECO:0000313" key="10">
    <source>
        <dbReference type="Proteomes" id="UP000287033"/>
    </source>
</evidence>
<dbReference type="AlphaFoldDB" id="A0A401RU99"/>
<evidence type="ECO:0000256" key="7">
    <source>
        <dbReference type="SAM" id="Phobius"/>
    </source>
</evidence>
<dbReference type="InterPro" id="IPR001627">
    <property type="entry name" value="Semap_dom"/>
</dbReference>
<evidence type="ECO:0000256" key="1">
    <source>
        <dbReference type="ARBA" id="ARBA00004370"/>
    </source>
</evidence>